<name>A0ABV8BMS3_9PSEU</name>
<keyword evidence="1" id="KW-0812">Transmembrane</keyword>
<dbReference type="InterPro" id="IPR050039">
    <property type="entry name" value="MAB_1171c-like"/>
</dbReference>
<evidence type="ECO:0000313" key="3">
    <source>
        <dbReference type="EMBL" id="MFC3891220.1"/>
    </source>
</evidence>
<feature type="transmembrane region" description="Helical" evidence="1">
    <location>
        <begin position="173"/>
        <end position="194"/>
    </location>
</feature>
<dbReference type="Pfam" id="PF20182">
    <property type="entry name" value="DUF6545"/>
    <property type="match status" value="1"/>
</dbReference>
<dbReference type="NCBIfam" id="NF042915">
    <property type="entry name" value="MAB_1171c_fam"/>
    <property type="match status" value="1"/>
</dbReference>
<dbReference type="RefSeq" id="WP_382370339.1">
    <property type="nucleotide sequence ID" value="NZ_JBHRZI010000010.1"/>
</dbReference>
<gene>
    <name evidence="3" type="ORF">ACFOWZ_07005</name>
</gene>
<proteinExistence type="predicted"/>
<sequence length="397" mass="43140">MLDALRFYAPPLLVGCFFVTMLVNGNHRPRTDAQRAVRLGLAGLGLSLIVLTPVGYSLIGRAGIPNLARLLGHGFMLVVAWAGLAFVAHLTMRPQEASRRSVRVAWWFAAGFVLLAVLFALAPIDVDDVRFAGRYAGTAWVLEYWVVYAGCLTPAFAVVARESWRFARITSDLVLSLGLRLIAAGAVCALTYHVHKGLYFASVRFGLGYPVVPALDKYLPLAANVLVFVGSTVRWWAPRVGLSALVAWIGRYRTYLGLRPLWLGLYEASPHIALEPPRSALADLLPGDLGLRLYRRVIEIRDGRIALRPYLDPEVAASARRNAARVGLSGQELDAFVEATVLADALRARSLGVRTPAPDAPVGVPGGGDMGSDTAFLTDVARAYRRVSRSDNVERLA</sequence>
<evidence type="ECO:0000313" key="4">
    <source>
        <dbReference type="Proteomes" id="UP001595690"/>
    </source>
</evidence>
<evidence type="ECO:0000259" key="2">
    <source>
        <dbReference type="Pfam" id="PF20182"/>
    </source>
</evidence>
<feature type="transmembrane region" description="Helical" evidence="1">
    <location>
        <begin position="36"/>
        <end position="59"/>
    </location>
</feature>
<keyword evidence="1" id="KW-1133">Transmembrane helix</keyword>
<feature type="domain" description="DUF6545" evidence="2">
    <location>
        <begin position="247"/>
        <end position="386"/>
    </location>
</feature>
<feature type="transmembrane region" description="Helical" evidence="1">
    <location>
        <begin position="144"/>
        <end position="161"/>
    </location>
</feature>
<feature type="transmembrane region" description="Helical" evidence="1">
    <location>
        <begin position="71"/>
        <end position="92"/>
    </location>
</feature>
<comment type="caution">
    <text evidence="3">The sequence shown here is derived from an EMBL/GenBank/DDBJ whole genome shotgun (WGS) entry which is preliminary data.</text>
</comment>
<feature type="transmembrane region" description="Helical" evidence="1">
    <location>
        <begin position="104"/>
        <end position="124"/>
    </location>
</feature>
<dbReference type="InterPro" id="IPR046675">
    <property type="entry name" value="DUF6545"/>
</dbReference>
<protein>
    <submittedName>
        <fullName evidence="3">MAB_1171c family putative transporter</fullName>
    </submittedName>
</protein>
<feature type="transmembrane region" description="Helical" evidence="1">
    <location>
        <begin position="6"/>
        <end position="24"/>
    </location>
</feature>
<keyword evidence="4" id="KW-1185">Reference proteome</keyword>
<dbReference type="EMBL" id="JBHRZI010000010">
    <property type="protein sequence ID" value="MFC3891220.1"/>
    <property type="molecule type" value="Genomic_DNA"/>
</dbReference>
<organism evidence="3 4">
    <name type="scientific">Lentzea rhizosphaerae</name>
    <dbReference type="NCBI Taxonomy" id="2041025"/>
    <lineage>
        <taxon>Bacteria</taxon>
        <taxon>Bacillati</taxon>
        <taxon>Actinomycetota</taxon>
        <taxon>Actinomycetes</taxon>
        <taxon>Pseudonocardiales</taxon>
        <taxon>Pseudonocardiaceae</taxon>
        <taxon>Lentzea</taxon>
    </lineage>
</organism>
<accession>A0ABV8BMS3</accession>
<evidence type="ECO:0000256" key="1">
    <source>
        <dbReference type="SAM" id="Phobius"/>
    </source>
</evidence>
<dbReference type="Proteomes" id="UP001595690">
    <property type="component" value="Unassembled WGS sequence"/>
</dbReference>
<reference evidence="4" key="1">
    <citation type="journal article" date="2019" name="Int. J. Syst. Evol. Microbiol.">
        <title>The Global Catalogue of Microorganisms (GCM) 10K type strain sequencing project: providing services to taxonomists for standard genome sequencing and annotation.</title>
        <authorList>
            <consortium name="The Broad Institute Genomics Platform"/>
            <consortium name="The Broad Institute Genome Sequencing Center for Infectious Disease"/>
            <person name="Wu L."/>
            <person name="Ma J."/>
        </authorList>
    </citation>
    <scope>NUCLEOTIDE SEQUENCE [LARGE SCALE GENOMIC DNA]</scope>
    <source>
        <strain evidence="4">CGMCC 4.7405</strain>
    </source>
</reference>
<keyword evidence="1" id="KW-0472">Membrane</keyword>